<evidence type="ECO:0000256" key="4">
    <source>
        <dbReference type="ARBA" id="ARBA00013139"/>
    </source>
</evidence>
<dbReference type="InterPro" id="IPR019999">
    <property type="entry name" value="Anth_synth_I-like"/>
</dbReference>
<dbReference type="EC" id="2.6.1.85" evidence="4"/>
<evidence type="ECO:0000256" key="2">
    <source>
        <dbReference type="ARBA" id="ARBA00005009"/>
    </source>
</evidence>
<comment type="similarity">
    <text evidence="3">In the C-terminal section; belongs to the anthranilate synthase component I family.</text>
</comment>
<dbReference type="SUPFAM" id="SSF56322">
    <property type="entry name" value="ADC synthase"/>
    <property type="match status" value="1"/>
</dbReference>
<dbReference type="InterPro" id="IPR006805">
    <property type="entry name" value="Anth_synth_I_N"/>
</dbReference>
<evidence type="ECO:0000256" key="5">
    <source>
        <dbReference type="ARBA" id="ARBA00022679"/>
    </source>
</evidence>
<dbReference type="SUPFAM" id="SSF52317">
    <property type="entry name" value="Class I glutamine amidotransferase-like"/>
    <property type="match status" value="1"/>
</dbReference>
<reference evidence="13" key="1">
    <citation type="journal article" date="2020" name="Stud. Mycol.">
        <title>101 Dothideomycetes genomes: a test case for predicting lifestyles and emergence of pathogens.</title>
        <authorList>
            <person name="Haridas S."/>
            <person name="Albert R."/>
            <person name="Binder M."/>
            <person name="Bloem J."/>
            <person name="Labutti K."/>
            <person name="Salamov A."/>
            <person name="Andreopoulos B."/>
            <person name="Baker S."/>
            <person name="Barry K."/>
            <person name="Bills G."/>
            <person name="Bluhm B."/>
            <person name="Cannon C."/>
            <person name="Castanera R."/>
            <person name="Culley D."/>
            <person name="Daum C."/>
            <person name="Ezra D."/>
            <person name="Gonzalez J."/>
            <person name="Henrissat B."/>
            <person name="Kuo A."/>
            <person name="Liang C."/>
            <person name="Lipzen A."/>
            <person name="Lutzoni F."/>
            <person name="Magnuson J."/>
            <person name="Mondo S."/>
            <person name="Nolan M."/>
            <person name="Ohm R."/>
            <person name="Pangilinan J."/>
            <person name="Park H.-J."/>
            <person name="Ramirez L."/>
            <person name="Alfaro M."/>
            <person name="Sun H."/>
            <person name="Tritt A."/>
            <person name="Yoshinaga Y."/>
            <person name="Zwiers L.-H."/>
            <person name="Turgeon B."/>
            <person name="Goodwin S."/>
            <person name="Spatafora J."/>
            <person name="Crous P."/>
            <person name="Grigoriev I."/>
        </authorList>
    </citation>
    <scope>NUCLEOTIDE SEQUENCE</scope>
    <source>
        <strain evidence="13">CBS 119925</strain>
    </source>
</reference>
<evidence type="ECO:0000313" key="13">
    <source>
        <dbReference type="EMBL" id="KAF2742917.1"/>
    </source>
</evidence>
<dbReference type="Gene3D" id="3.60.120.10">
    <property type="entry name" value="Anthranilate synthase"/>
    <property type="match status" value="1"/>
</dbReference>
<feature type="domain" description="Anthranilate synthase component I N-terminal" evidence="12">
    <location>
        <begin position="347"/>
        <end position="469"/>
    </location>
</feature>
<protein>
    <recommendedName>
        <fullName evidence="4">aminodeoxychorismate synthase</fullName>
        <ecNumber evidence="4">2.6.1.85</ecNumber>
    </recommendedName>
    <alternativeName>
        <fullName evidence="8">Para-aminobenzoate synthase</fullName>
    </alternativeName>
    <alternativeName>
        <fullName evidence="9">p-aminobenzoic acid synthase</fullName>
    </alternativeName>
</protein>
<dbReference type="CDD" id="cd01743">
    <property type="entry name" value="GATase1_Anthranilate_Synthase"/>
    <property type="match status" value="1"/>
</dbReference>
<evidence type="ECO:0000259" key="11">
    <source>
        <dbReference type="Pfam" id="PF00425"/>
    </source>
</evidence>
<evidence type="ECO:0000256" key="8">
    <source>
        <dbReference type="ARBA" id="ARBA00031329"/>
    </source>
</evidence>
<evidence type="ECO:0000313" key="14">
    <source>
        <dbReference type="Proteomes" id="UP000799440"/>
    </source>
</evidence>
<dbReference type="InterPro" id="IPR010117">
    <property type="entry name" value="PabB_fungal"/>
</dbReference>
<feature type="domain" description="Glutamine amidotransferase" evidence="10">
    <location>
        <begin position="14"/>
        <end position="229"/>
    </location>
</feature>
<keyword evidence="6" id="KW-0289">Folate biosynthesis</keyword>
<dbReference type="InterPro" id="IPR015890">
    <property type="entry name" value="Chorismate_C"/>
</dbReference>
<evidence type="ECO:0000256" key="7">
    <source>
        <dbReference type="ARBA" id="ARBA00022962"/>
    </source>
</evidence>
<name>A0A6A6V135_9PLEO</name>
<evidence type="ECO:0000259" key="10">
    <source>
        <dbReference type="Pfam" id="PF00117"/>
    </source>
</evidence>
<feature type="domain" description="Chorismate-utilising enzyme C-terminal" evidence="11">
    <location>
        <begin position="531"/>
        <end position="826"/>
    </location>
</feature>
<dbReference type="GO" id="GO:0046656">
    <property type="term" value="P:folic acid biosynthetic process"/>
    <property type="evidence" value="ECO:0007669"/>
    <property type="project" value="UniProtKB-KW"/>
</dbReference>
<dbReference type="Pfam" id="PF00117">
    <property type="entry name" value="GATase"/>
    <property type="match status" value="1"/>
</dbReference>
<dbReference type="PANTHER" id="PTHR11236:SF18">
    <property type="entry name" value="AMINODEOXYCHORISMATE SYNTHASE"/>
    <property type="match status" value="1"/>
</dbReference>
<dbReference type="GO" id="GO:0046820">
    <property type="term" value="F:4-amino-4-deoxychorismate synthase activity"/>
    <property type="evidence" value="ECO:0007669"/>
    <property type="project" value="UniProtKB-EC"/>
</dbReference>
<evidence type="ECO:0000256" key="9">
    <source>
        <dbReference type="ARBA" id="ARBA00031904"/>
    </source>
</evidence>
<dbReference type="AlphaFoldDB" id="A0A6A6V135"/>
<dbReference type="GO" id="GO:0000162">
    <property type="term" value="P:L-tryptophan biosynthetic process"/>
    <property type="evidence" value="ECO:0007669"/>
    <property type="project" value="TreeGrafter"/>
</dbReference>
<dbReference type="GO" id="GO:0008153">
    <property type="term" value="P:4-aminobenzoate biosynthetic process"/>
    <property type="evidence" value="ECO:0007669"/>
    <property type="project" value="TreeGrafter"/>
</dbReference>
<evidence type="ECO:0000256" key="1">
    <source>
        <dbReference type="ARBA" id="ARBA00001000"/>
    </source>
</evidence>
<dbReference type="GO" id="GO:0005737">
    <property type="term" value="C:cytoplasm"/>
    <property type="evidence" value="ECO:0007669"/>
    <property type="project" value="TreeGrafter"/>
</dbReference>
<dbReference type="InterPro" id="IPR029062">
    <property type="entry name" value="Class_I_gatase-like"/>
</dbReference>
<dbReference type="NCBIfam" id="TIGR01823">
    <property type="entry name" value="PabB-fungal"/>
    <property type="match status" value="1"/>
</dbReference>
<accession>A0A6A6V135</accession>
<keyword evidence="5" id="KW-0808">Transferase</keyword>
<dbReference type="PRINTS" id="PR00097">
    <property type="entry name" value="ANTSNTHASEII"/>
</dbReference>
<dbReference type="PRINTS" id="PR00096">
    <property type="entry name" value="GATASE"/>
</dbReference>
<dbReference type="UniPathway" id="UPA00077">
    <property type="reaction ID" value="UER00149"/>
</dbReference>
<dbReference type="PANTHER" id="PTHR11236">
    <property type="entry name" value="AMINOBENZOATE/ANTHRANILATE SYNTHASE"/>
    <property type="match status" value="1"/>
</dbReference>
<dbReference type="OrthoDB" id="64220at2759"/>
<dbReference type="GO" id="GO:0046654">
    <property type="term" value="P:tetrahydrofolate biosynthetic process"/>
    <property type="evidence" value="ECO:0007669"/>
    <property type="project" value="UniProtKB-UniPathway"/>
</dbReference>
<comment type="catalytic activity">
    <reaction evidence="1">
        <text>chorismate + L-glutamine = 4-amino-4-deoxychorismate + L-glutamate</text>
        <dbReference type="Rhea" id="RHEA:11672"/>
        <dbReference type="ChEBI" id="CHEBI:29748"/>
        <dbReference type="ChEBI" id="CHEBI:29985"/>
        <dbReference type="ChEBI" id="CHEBI:58359"/>
        <dbReference type="ChEBI" id="CHEBI:58406"/>
        <dbReference type="EC" id="2.6.1.85"/>
    </reaction>
</comment>
<keyword evidence="7" id="KW-0315">Glutamine amidotransferase</keyword>
<dbReference type="InterPro" id="IPR005801">
    <property type="entry name" value="ADC_synthase"/>
</dbReference>
<dbReference type="Gene3D" id="3.40.50.880">
    <property type="match status" value="1"/>
</dbReference>
<dbReference type="PROSITE" id="PS51273">
    <property type="entry name" value="GATASE_TYPE_1"/>
    <property type="match status" value="1"/>
</dbReference>
<dbReference type="InterPro" id="IPR006221">
    <property type="entry name" value="TrpG/PapA_dom"/>
</dbReference>
<dbReference type="Pfam" id="PF00425">
    <property type="entry name" value="Chorismate_bind"/>
    <property type="match status" value="1"/>
</dbReference>
<keyword evidence="14" id="KW-1185">Reference proteome</keyword>
<organism evidence="13 14">
    <name type="scientific">Sporormia fimetaria CBS 119925</name>
    <dbReference type="NCBI Taxonomy" id="1340428"/>
    <lineage>
        <taxon>Eukaryota</taxon>
        <taxon>Fungi</taxon>
        <taxon>Dikarya</taxon>
        <taxon>Ascomycota</taxon>
        <taxon>Pezizomycotina</taxon>
        <taxon>Dothideomycetes</taxon>
        <taxon>Pleosporomycetidae</taxon>
        <taxon>Pleosporales</taxon>
        <taxon>Sporormiaceae</taxon>
        <taxon>Sporormia</taxon>
    </lineage>
</organism>
<proteinExistence type="inferred from homology"/>
<evidence type="ECO:0000256" key="6">
    <source>
        <dbReference type="ARBA" id="ARBA00022909"/>
    </source>
</evidence>
<dbReference type="InterPro" id="IPR017926">
    <property type="entry name" value="GATASE"/>
</dbReference>
<dbReference type="Proteomes" id="UP000799440">
    <property type="component" value="Unassembled WGS sequence"/>
</dbReference>
<dbReference type="Pfam" id="PF04715">
    <property type="entry name" value="Anth_synt_I_N"/>
    <property type="match status" value="1"/>
</dbReference>
<sequence length="898" mass="99845">MAPATLVRKPRILFLDAYDSFSNNIIAQVTECIDAEVTQIHIDDPRFQGTSTHSFSEYLRSFDAVIVGPGPGSAEVETDVGLMNELWRLQESDLLPVLGICLGFQSLALAFGATIKKLAEGQHGLIHEILHNSQSIFKDVDELRATQYHSLQADIGHPIQTKRAVSYPGELWNITEQCPHLKPLAWDFEVSSNGAVLMAVQHTEKPFWGVQFHPESICTNAEGTRIIQNWWDCAQEWIRERNINARRAGIPTRIASDLDGHANDVETNMLASAAKSKDPPIEDFIKIMSDPGNVGLPHYPPSSVICETTGSGRLKVSDVCEVLGASMDEVIVLESGLQPDLLPLGVGTGRYSIIGLMPFGETPRFFWWGANGRLQLRDGEGCDQCALATRDPWKYLKEFMVHGKPAESPESRKCSPFWGGLMGYATYEAGLETVDVEHEKSADESTPDICFAWITRSIVIDHETKKLYVQSIRSNDEDWVSATKEQLYMAAYVKSQTSTPNATPLPKPDPFDTDHELNSYLASCEQHVQNSESYCATVQQCQNWIAAGHSYEICLTTQNSITARRPPTCINSRTDKHARLANNELSWKLYKRMTARNPAPFSAYIRINDMHILSSSPERYISWDRTQRASCRPIKGTVQKAPGVTSADAHEILSSSKERAENLMIVDLVRHQLHGVYGAGNVVVDQLMQVEEYETLWQLVSVVDTLPPVLDASCSKDERKKAEMLGFEAFVESLPPGSMTGAPKKRSCELLQVAEKKKRRGIYSGVIGYLDIGGAGDFSVVIRTAVKVETRDGDGDEEEDTWCIGAGGAITAQSDPTAEYEEMLGKFRSASRAFQPGEYMPRKVDGGVRGRYAMELALDLARRMEREGIDMWEVEEGSIDGDEIMEELEEFGEEGEEV</sequence>
<evidence type="ECO:0000256" key="3">
    <source>
        <dbReference type="ARBA" id="ARBA00005970"/>
    </source>
</evidence>
<gene>
    <name evidence="13" type="ORF">M011DRAFT_497221</name>
</gene>
<comment type="pathway">
    <text evidence="2">Cofactor biosynthesis; tetrahydrofolate biosynthesis; 4-aminobenzoate from chorismate: step 1/2.</text>
</comment>
<evidence type="ECO:0000259" key="12">
    <source>
        <dbReference type="Pfam" id="PF04715"/>
    </source>
</evidence>
<dbReference type="EMBL" id="MU006602">
    <property type="protein sequence ID" value="KAF2742917.1"/>
    <property type="molecule type" value="Genomic_DNA"/>
</dbReference>
<dbReference type="PRINTS" id="PR00099">
    <property type="entry name" value="CPSGATASE"/>
</dbReference>